<protein>
    <submittedName>
        <fullName evidence="4">Pol polyprotein</fullName>
    </submittedName>
</protein>
<dbReference type="FunFam" id="1.10.340.70:FF:000003">
    <property type="entry name" value="Protein CBG25708"/>
    <property type="match status" value="1"/>
</dbReference>
<dbReference type="CDD" id="cd01647">
    <property type="entry name" value="RT_LTR"/>
    <property type="match status" value="1"/>
</dbReference>
<evidence type="ECO:0000259" key="2">
    <source>
        <dbReference type="PROSITE" id="PS50878"/>
    </source>
</evidence>
<dbReference type="Gene3D" id="1.10.340.70">
    <property type="match status" value="1"/>
</dbReference>
<dbReference type="Pfam" id="PF00078">
    <property type="entry name" value="RVT_1"/>
    <property type="match status" value="1"/>
</dbReference>
<dbReference type="PROSITE" id="PS50994">
    <property type="entry name" value="INTEGRASE"/>
    <property type="match status" value="1"/>
</dbReference>
<dbReference type="InterPro" id="IPR000477">
    <property type="entry name" value="RT_dom"/>
</dbReference>
<dbReference type="SUPFAM" id="SSF50630">
    <property type="entry name" value="Acid proteases"/>
    <property type="match status" value="1"/>
</dbReference>
<dbReference type="Pfam" id="PF00665">
    <property type="entry name" value="rve"/>
    <property type="match status" value="1"/>
</dbReference>
<dbReference type="SMART" id="SM00343">
    <property type="entry name" value="ZnF_C2HC"/>
    <property type="match status" value="2"/>
</dbReference>
<dbReference type="InterPro" id="IPR021109">
    <property type="entry name" value="Peptidase_aspartic_dom_sf"/>
</dbReference>
<dbReference type="InterPro" id="IPR043128">
    <property type="entry name" value="Rev_trsase/Diguanyl_cyclase"/>
</dbReference>
<reference evidence="4 5" key="1">
    <citation type="journal article" date="2021" name="Elife">
        <title>Chloroplast acquisition without the gene transfer in kleptoplastic sea slugs, Plakobranchus ocellatus.</title>
        <authorList>
            <person name="Maeda T."/>
            <person name="Takahashi S."/>
            <person name="Yoshida T."/>
            <person name="Shimamura S."/>
            <person name="Takaki Y."/>
            <person name="Nagai Y."/>
            <person name="Toyoda A."/>
            <person name="Suzuki Y."/>
            <person name="Arimoto A."/>
            <person name="Ishii H."/>
            <person name="Satoh N."/>
            <person name="Nishiyama T."/>
            <person name="Hasebe M."/>
            <person name="Maruyama T."/>
            <person name="Minagawa J."/>
            <person name="Obokata J."/>
            <person name="Shigenobu S."/>
        </authorList>
    </citation>
    <scope>NUCLEOTIDE SEQUENCE [LARGE SCALE GENOMIC DNA]</scope>
</reference>
<dbReference type="GO" id="GO:0008270">
    <property type="term" value="F:zinc ion binding"/>
    <property type="evidence" value="ECO:0007669"/>
    <property type="project" value="InterPro"/>
</dbReference>
<dbReference type="Gene3D" id="3.30.70.270">
    <property type="match status" value="1"/>
</dbReference>
<dbReference type="EMBL" id="BMAT01012799">
    <property type="protein sequence ID" value="GFR99353.1"/>
    <property type="molecule type" value="Genomic_DNA"/>
</dbReference>
<dbReference type="PANTHER" id="PTHR37984">
    <property type="entry name" value="PROTEIN CBG26694"/>
    <property type="match status" value="1"/>
</dbReference>
<organism evidence="4 5">
    <name type="scientific">Elysia marginata</name>
    <dbReference type="NCBI Taxonomy" id="1093978"/>
    <lineage>
        <taxon>Eukaryota</taxon>
        <taxon>Metazoa</taxon>
        <taxon>Spiralia</taxon>
        <taxon>Lophotrochozoa</taxon>
        <taxon>Mollusca</taxon>
        <taxon>Gastropoda</taxon>
        <taxon>Heterobranchia</taxon>
        <taxon>Euthyneura</taxon>
        <taxon>Panpulmonata</taxon>
        <taxon>Sacoglossa</taxon>
        <taxon>Placobranchoidea</taxon>
        <taxon>Plakobranchidae</taxon>
        <taxon>Elysia</taxon>
    </lineage>
</organism>
<dbReference type="Pfam" id="PF14893">
    <property type="entry name" value="PNMA"/>
    <property type="match status" value="1"/>
</dbReference>
<feature type="region of interest" description="Disordered" evidence="1">
    <location>
        <begin position="1"/>
        <end position="25"/>
    </location>
</feature>
<dbReference type="InterPro" id="IPR043502">
    <property type="entry name" value="DNA/RNA_pol_sf"/>
</dbReference>
<feature type="domain" description="Reverse transcriptase" evidence="2">
    <location>
        <begin position="455"/>
        <end position="717"/>
    </location>
</feature>
<dbReference type="GO" id="GO:0015074">
    <property type="term" value="P:DNA integration"/>
    <property type="evidence" value="ECO:0007669"/>
    <property type="project" value="InterPro"/>
</dbReference>
<evidence type="ECO:0000313" key="4">
    <source>
        <dbReference type="EMBL" id="GFR99353.1"/>
    </source>
</evidence>
<dbReference type="InterPro" id="IPR001878">
    <property type="entry name" value="Znf_CCHC"/>
</dbReference>
<evidence type="ECO:0000313" key="5">
    <source>
        <dbReference type="Proteomes" id="UP000762676"/>
    </source>
</evidence>
<dbReference type="SUPFAM" id="SSF53098">
    <property type="entry name" value="Ribonuclease H-like"/>
    <property type="match status" value="1"/>
</dbReference>
<evidence type="ECO:0000256" key="1">
    <source>
        <dbReference type="SAM" id="MobiDB-lite"/>
    </source>
</evidence>
<dbReference type="InterPro" id="IPR012337">
    <property type="entry name" value="RNaseH-like_sf"/>
</dbReference>
<dbReference type="PANTHER" id="PTHR37984:SF9">
    <property type="entry name" value="INTEGRASE CATALYTIC DOMAIN-CONTAINING PROTEIN"/>
    <property type="match status" value="1"/>
</dbReference>
<dbReference type="Gene3D" id="3.30.420.10">
    <property type="entry name" value="Ribonuclease H-like superfamily/Ribonuclease H"/>
    <property type="match status" value="1"/>
</dbReference>
<evidence type="ECO:0000259" key="3">
    <source>
        <dbReference type="PROSITE" id="PS50994"/>
    </source>
</evidence>
<name>A0AAV4HMD2_9GAST</name>
<dbReference type="PROSITE" id="PS50878">
    <property type="entry name" value="RT_POL"/>
    <property type="match status" value="1"/>
</dbReference>
<dbReference type="InterPro" id="IPR041588">
    <property type="entry name" value="Integrase_H2C2"/>
</dbReference>
<proteinExistence type="predicted"/>
<dbReference type="SUPFAM" id="SSF56672">
    <property type="entry name" value="DNA/RNA polymerases"/>
    <property type="match status" value="1"/>
</dbReference>
<dbReference type="InterPro" id="IPR050951">
    <property type="entry name" value="Retrovirus_Pol_polyprotein"/>
</dbReference>
<dbReference type="Pfam" id="PF17921">
    <property type="entry name" value="Integrase_H2C2"/>
    <property type="match status" value="1"/>
</dbReference>
<comment type="caution">
    <text evidence="4">The sequence shown here is derived from an EMBL/GenBank/DDBJ whole genome shotgun (WGS) entry which is preliminary data.</text>
</comment>
<sequence length="897" mass="101201">MATFNPELDSSMPAGEAPVRRHTSLPLPKQFDGMSELWPRWRARFQRFRLCSGLSENPDSEQVGTLLYSMGDIADDILAVIQLDESRTTYQETLVALDAYFNSKKFTIFARARFNRRVQQPGESVDSFIQYLHKLADECSYLTLKDELIRDRIVVGVRDDDLSKVLQGKQDLDLSEAIRLSRQAEARTEGQNLLRPRVDLVQRAFVPPKTTKKFLHPPKQQPSRFGTDKKCDNCGKAPFHKKESCPARSAVCHSCHKKGHYSSVCHSTKVRAVDIEKETDNFLGSIQHVGETDVWTAELQIDGHPSTFKLDTGAAVSVVGEELAAGRQLQPCNKILKGPGNTPLNVLGLFQACLKFKNRKIREALYVIKGQQNSLLSGTACSRLGLVARLHSLTPEKPHFRKEFPNLFGGLGKLKDSYSIKLRPNVQPFSIYTPRKIAHPLLDKVKAEIKRMLDDDVITPVEQPTEWCSGIVVVPKADHTSVRICMDITALNKAVLREVHPLSSVDDDLARLSGSKIFSKLDARSGFWQMPLDPQSRLLTTFLTPFGRFCMNRLPFGISSAPEIFQRRMSEILKDIDGVICHMADILIHSLPSSADVALVNDTDAMAQKTLNNLPASSCKLQEIITQQQSDPEVKEIRNFCQRGWPALMPQNPLLQQYWANQRYLTIINDILLFNHRIVVPTNMRLEILNKLHESHLGVTKCRALAETSVWWPNISSPIENMVRKCSVCSKLRPVAKEPLLPSSFPEHPWSRVAMDLFDLHGKTYLLLVDYHSRWPEIRILDHLTSAAVIVRLKSIFATHGIPDVLVSDNGPQFASAEFRKFTEEFSFTHTTSSPRYPQANGEAERAVQTIKNLLRKATDPYVALLMYRATPLQNGFAPKSNNFYTNATRSLKIQIP</sequence>
<keyword evidence="5" id="KW-1185">Reference proteome</keyword>
<gene>
    <name evidence="4" type="ORF">ElyMa_006372200</name>
</gene>
<dbReference type="InterPro" id="IPR048270">
    <property type="entry name" value="PNMA_C"/>
</dbReference>
<dbReference type="Proteomes" id="UP000762676">
    <property type="component" value="Unassembled WGS sequence"/>
</dbReference>
<dbReference type="InterPro" id="IPR036397">
    <property type="entry name" value="RNaseH_sf"/>
</dbReference>
<accession>A0AAV4HMD2</accession>
<dbReference type="FunFam" id="3.30.420.10:FF:000063">
    <property type="entry name" value="Retrovirus-related Pol polyprotein from transposon 297-like Protein"/>
    <property type="match status" value="1"/>
</dbReference>
<dbReference type="InterPro" id="IPR001584">
    <property type="entry name" value="Integrase_cat-core"/>
</dbReference>
<feature type="domain" description="Integrase catalytic" evidence="3">
    <location>
        <begin position="745"/>
        <end position="897"/>
    </location>
</feature>
<dbReference type="AlphaFoldDB" id="A0AAV4HMD2"/>
<dbReference type="GO" id="GO:0003676">
    <property type="term" value="F:nucleic acid binding"/>
    <property type="evidence" value="ECO:0007669"/>
    <property type="project" value="InterPro"/>
</dbReference>
<dbReference type="Gene3D" id="3.10.10.10">
    <property type="entry name" value="HIV Type 1 Reverse Transcriptase, subunit A, domain 1"/>
    <property type="match status" value="1"/>
</dbReference>